<evidence type="ECO:0000256" key="12">
    <source>
        <dbReference type="ARBA" id="ARBA00023235"/>
    </source>
</evidence>
<keyword evidence="6" id="KW-0547">Nucleotide-binding</keyword>
<dbReference type="SMART" id="SM00248">
    <property type="entry name" value="ANK"/>
    <property type="match status" value="17"/>
</dbReference>
<evidence type="ECO:0000256" key="14">
    <source>
        <dbReference type="PROSITE-ProRule" id="PRU01384"/>
    </source>
</evidence>
<dbReference type="InterPro" id="IPR001241">
    <property type="entry name" value="Topo_IIA"/>
</dbReference>
<dbReference type="GO" id="GO:0003918">
    <property type="term" value="F:DNA topoisomerase type II (double strand cut, ATP-hydrolyzing) activity"/>
    <property type="evidence" value="ECO:0007669"/>
    <property type="project" value="UniProtKB-EC"/>
</dbReference>
<reference evidence="19" key="1">
    <citation type="submission" date="2021-12" db="EMBL/GenBank/DDBJ databases">
        <title>Prjna785345.</title>
        <authorList>
            <person name="Rujirawat T."/>
            <person name="Krajaejun T."/>
        </authorList>
    </citation>
    <scope>NUCLEOTIDE SEQUENCE</scope>
    <source>
        <strain evidence="19">Pi057C3</strain>
    </source>
</reference>
<dbReference type="GO" id="GO:0000819">
    <property type="term" value="P:sister chromatid segregation"/>
    <property type="evidence" value="ECO:0007669"/>
    <property type="project" value="TreeGrafter"/>
</dbReference>
<evidence type="ECO:0000256" key="15">
    <source>
        <dbReference type="SAM" id="Coils"/>
    </source>
</evidence>
<evidence type="ECO:0000256" key="7">
    <source>
        <dbReference type="ARBA" id="ARBA00022837"/>
    </source>
</evidence>
<dbReference type="Pfam" id="PF00023">
    <property type="entry name" value="Ank"/>
    <property type="match status" value="2"/>
</dbReference>
<feature type="domain" description="Topo IIA-type catalytic" evidence="18">
    <location>
        <begin position="2342"/>
        <end position="2584"/>
    </location>
</feature>
<dbReference type="FunFam" id="3.30.1490.30:FF:000001">
    <property type="entry name" value="DNA topoisomerase 2"/>
    <property type="match status" value="1"/>
</dbReference>
<comment type="caution">
    <text evidence="14">Lacks conserved residue(s) required for the propagation of feature annotation.</text>
</comment>
<dbReference type="SMART" id="SM00433">
    <property type="entry name" value="TOP2c"/>
    <property type="match status" value="1"/>
</dbReference>
<feature type="repeat" description="ANK" evidence="13">
    <location>
        <begin position="2965"/>
        <end position="2992"/>
    </location>
</feature>
<keyword evidence="10" id="KW-0799">Topoisomerase</keyword>
<dbReference type="Pfam" id="PF12796">
    <property type="entry name" value="Ank_2"/>
    <property type="match status" value="4"/>
</dbReference>
<dbReference type="PROSITE" id="PS50297">
    <property type="entry name" value="ANK_REP_REGION"/>
    <property type="match status" value="8"/>
</dbReference>
<dbReference type="InterPro" id="IPR050634">
    <property type="entry name" value="DNA_Topoisomerase_II"/>
</dbReference>
<keyword evidence="11 14" id="KW-0238">DNA-binding</keyword>
<evidence type="ECO:0000313" key="19">
    <source>
        <dbReference type="EMBL" id="KAJ0408235.1"/>
    </source>
</evidence>
<dbReference type="PROSITE" id="PS00018">
    <property type="entry name" value="EF_HAND_1"/>
    <property type="match status" value="4"/>
</dbReference>
<dbReference type="GO" id="GO:0005524">
    <property type="term" value="F:ATP binding"/>
    <property type="evidence" value="ECO:0007669"/>
    <property type="project" value="UniProtKB-KW"/>
</dbReference>
<feature type="domain" description="EF-hand" evidence="17">
    <location>
        <begin position="1418"/>
        <end position="1453"/>
    </location>
</feature>
<dbReference type="PRINTS" id="PR01415">
    <property type="entry name" value="ANKYRIN"/>
</dbReference>
<feature type="repeat" description="ANK" evidence="13">
    <location>
        <begin position="2727"/>
        <end position="2759"/>
    </location>
</feature>
<sequence>MPSDYFIRDVRLESYTRRFAGGERSAVTLANDFEDWKSGTFGWRMQQSSPPSPQPSFASSSTLGWDTFNFTVIGSLELDAGYLVFDTDTATLWGDVNLQGVLATTRTGRTQVAVFNFMTLSLGKDVVVRLQGRNALSLLSRSSVILDTALVARPGTLGGFPGGGFLGARATDNNNQNGPGSTSVRVHVATLSTAGTHIPEIQEIETSAAPGQRIQGTFTVAYRGVWTQPIRYDTNAYELRKTLETTFASIGTLQVERDDLKSQVAEVGRLWRITFLTAVGNVPQLQVASQLTGLDATVVSRTVRDGNGLGGSFRLAFRGATSQPLPFDISASDLRLALLRDWAFLVDARVARTDASARCLQGSTLPGQDAVSSIRSPRNPEELYEPTEWLVPQQALQDDVDSVKNYPDKLCAAGRNAANGFVWKLQLWTTSGNSVPTSPSSAEYQQSDAVATVSVDGTALTGAGATAAVVNSQCFSLAFGGAGGSFAGRGGDGYDSPYRRTQAYGSVYSDSSVPDLLGGSGGAGGGLEPLDVFPVVQPTQGGAGGGALHLSAVNDLVIGENGRLVVNGAPGATGYTAGGGGSAGSILLDVGGTVSHHGVIEAVGGHGGASTVMPGGGGSGGRVAVYAQSFSTWQQGTVLVNGGASQDSKRAGSAGSTFVRVLTALSYRVDPSLGAAGTAKSLLVSGHEDVFAKRTTDASRQRVRNGPRFLLPAPSRPTRVSFFVRIADLVEGTMQTNRGAVFGLHRGPTGDSDRKDEFLVSVGLVDGALRHDANVFDLPTRVVQRKLHAKRWYKIDVLLNWWRRTYTLYLNDVLRVQDAAFQGDAVTSLSLNNYHAMATWWDEIYVGESHLGDFRCPYVRPTTATTAPTDAQDIGVVVTPTRTLRKLWATSTRGPATAFHPMVKHESHVSRRDVYKYNDGGLVPFDGAPHRSFLNDVRDTESEVSDGTSEAETTGNAAANGEELLSLAETLKLEAQPQDATVVQPLETGRDWDAMASSTAAFSPPAPPSTPTGPTIYWYSEVFNATTGVGAIGACSTRDYLEWRNEGLMLQFVNLTTPLGDQPTPLFAERPKVLWNRLTQQFVMWLHVDNAENTMGLAAVATSAFPNGPFVLQRSFYPDAPLESPGGMSINETQDQTVAVVANDRAYLIRSYFKTVEYWLPRSVMNPLWESVKRADGSTDFGLNYHRAFYHEGYDNPNDIYLQRWRMEDVPWEVTCCAPTDPSDCVSVTTIPSDPTEICPPGRVKKAVVGQSQFPAGSQQHLKSRYRDPRDDSNNAFRASSVPSHTSWGFQLYNVKTWRGNYFDALSTNLTRFVFQRFAGERRRLAIEEDPSIQFEYPNEEERIDRILVSDKEIVDKMLGILGVPISLAFRTKYSSFDLAEIDSNGDGKITASELATLAKLRKEKAITDALYTALREDFDAMKTDQLAVLDADGDGAITYAEFETWVGMDPNLLFDQFDLDKSGYLDENELARLMKYRQFPRLDAVIILLDPSFDGRVYYHRFRALLREAPNYLFTAYDFDGSNTLTQNEIDLLVKDLDDFADRATIEALKDPTTHSISKDKYTAWLSATTSLLGNARDDLKVDNAVHPTRPDTLAGPLHVVERRRAKYVAISRLTADYLATEGLLREIEGDFEGREALLNYFSFAEQLFGLQDISDAVSLDSATQPYRVFLSSAMLKERASYWNGRYWEGRPSAPPVFTYGAQCTQYAGTSSSDPGCMPCLTRSTYVTANVDAYQSEARSTAHCRSSPAMDAYIKEFDQQVSIQLRYQQASTFGPQGLQPHLSPCINQSQFFPCDVHKILDGSVADGLRDMAARQTEWNLAWEKHPNNVGSSQKIRADDPQPASKGPSFIERFPERDRSPITGKVEALDRVLAPDQMHDVWAPSPPPAAKKPVAAKKKAATAAGKPRAKKAPAAAAKATKKPAKKRKKDSDEEEDDEDDDYVVLDDSDQDMGDASNENMSIEQIYQKKTQLEHILLRPDTYVGSIEPVTQMMWVFDDDSKKMEQRKITFVPGLYKIFDEIIVNACDNKQRDKSMDTLRVTIDVDRGEISVWNNGKGIPVALHKEHGVYVPELIFGHLLTGSNFDDKKKKTVGGRNGYGAKLANIFSTQFVVETADANQDHDGSHIKGLVINFIHHFWPSLLKIEGFLQEFITPIVKCTKGKTTKVFYTIPEYERWREENNNGRGWRIKYHKGLGTSKSEDAKVYFSDLRTHQIGFVYEGQADGDSIDMAFSKKRVEERKDWLRGYEPGTHVDYNVDEMPYTDFVNKELILFSMADNIRSIPNLKNEIKVAQLAGYVSEHSAYHHGEQSLNGTIINMAQDFITEKVTGKSTDTFIVHGIYEIPDESTIVISELPVKSWTTPYKQFLETLIESDTIKDFKEGHTDTTVLFTISLEPNKLREIVNAPGGVAKKFRLESSISTSNMHLFDAAGRIKKYETPLEIMDEFYVIRLEFYHKRKESMLMKLAEQVKVLSNKARFILSVVSGKLIVNNRKKDELLRQLASDGYDQIIPSNSKRQETSSPDDSDTQTEDSSPTSKGYDYLLSMKIWSLTKEQLEKLQAELQQREQEYSELELTPVHELWLRDLEKLEILIHETEEQRERIANSIPTIKGNSRRPTIVIRSSAMAAELLMEISSGNVTGVARVLSAATDALRAKLLSTLNADGHAPLHVAIKCRQLAVIQELQRHGAVLDQPTGAGHSPVTVASSVGALDVLRFLCENGARCDVPPIGITPLYVAALGGHDRVVNFLLQQGASVDAEGPQGYRPLTIAAFKEVLLGHGADPTARTASGATALYTAALGGSRGVVTRLLQLERVNVNAKDEQGLAALYSAAQNGHADVVAALLAHKGVDDVVDLLLDHGADVNSQTTATLRTPLHFACEAGAHAVVRRLVERGHADVNAATMQHSTPASLAAAEGYLEILAQHGASLTDGGSLSPLNLAVRSGHLAVAEYLMTTLPMWRDGCGGLLQEASAHGHADVVRALLQRGVHVNAVSSENHKGSPLALALERDHCDVALLLVEHGAPVDVLVSHPASAERVTPLQLSITTPSSTHSPSFWLAHGADPNAANAKGESAMHTAARQGMRDLLETMIDRHGSDLLQSSSVTGIAPIHLLVEHGHEGIFREFVGRRGVLGDDWERPIEPSGMRLLGLGSFYGPLDGRTPLFLAAQNGYHDVVKLLLTKAAKRGDLATLELLLAQPSSVDVQALDGSTPLFLAAMDGHVDVLRLLLESNGAAVDVSGPNNVTALYVAAQNGHREVVEVLLQHGAAIDAAQEDGSTALHIAAYLGQSQMIRLLVDHGADLNAVMSGGYTPLHLAVRQGHDDAAAQLLALGADQAATIPREY</sequence>
<dbReference type="Pfam" id="PF16898">
    <property type="entry name" value="TOPRIM_C"/>
    <property type="match status" value="1"/>
</dbReference>
<dbReference type="GO" id="GO:0003677">
    <property type="term" value="F:DNA binding"/>
    <property type="evidence" value="ECO:0007669"/>
    <property type="project" value="UniProtKB-UniRule"/>
</dbReference>
<feature type="domain" description="EF-hand" evidence="17">
    <location>
        <begin position="1380"/>
        <end position="1405"/>
    </location>
</feature>
<dbReference type="Gene3D" id="3.30.565.10">
    <property type="entry name" value="Histidine kinase-like ATPase, C-terminal domain"/>
    <property type="match status" value="1"/>
</dbReference>
<dbReference type="SUPFAM" id="SSF47473">
    <property type="entry name" value="EF-hand"/>
    <property type="match status" value="1"/>
</dbReference>
<comment type="catalytic activity">
    <reaction evidence="1">
        <text>ATP-dependent breakage, passage and rejoining of double-stranded DNA.</text>
        <dbReference type="EC" id="5.6.2.2"/>
    </reaction>
</comment>
<dbReference type="SUPFAM" id="SSF48403">
    <property type="entry name" value="Ankyrin repeat"/>
    <property type="match status" value="2"/>
</dbReference>
<dbReference type="GO" id="GO:0005509">
    <property type="term" value="F:calcium ion binding"/>
    <property type="evidence" value="ECO:0007669"/>
    <property type="project" value="InterPro"/>
</dbReference>
<feature type="repeat" description="ANK" evidence="13">
    <location>
        <begin position="3271"/>
        <end position="3303"/>
    </location>
</feature>
<dbReference type="InterPro" id="IPR036890">
    <property type="entry name" value="HATPase_C_sf"/>
</dbReference>
<comment type="caution">
    <text evidence="19">The sequence shown here is derived from an EMBL/GenBank/DDBJ whole genome shotgun (WGS) entry which is preliminary data.</text>
</comment>
<evidence type="ECO:0000259" key="17">
    <source>
        <dbReference type="PROSITE" id="PS50222"/>
    </source>
</evidence>
<dbReference type="InterPro" id="IPR011992">
    <property type="entry name" value="EF-hand-dom_pair"/>
</dbReference>
<dbReference type="InterPro" id="IPR001154">
    <property type="entry name" value="TopoII_euk"/>
</dbReference>
<protein>
    <recommendedName>
        <fullName evidence="4">DNA topoisomerase (ATP-hydrolyzing)</fullName>
        <ecNumber evidence="4">5.6.2.2</ecNumber>
    </recommendedName>
</protein>
<dbReference type="Gene3D" id="1.25.40.20">
    <property type="entry name" value="Ankyrin repeat-containing domain"/>
    <property type="match status" value="7"/>
</dbReference>
<gene>
    <name evidence="19" type="ORF">P43SY_004393</name>
</gene>
<dbReference type="FunFam" id="3.40.50.670:FF:000001">
    <property type="entry name" value="DNA topoisomerase 2"/>
    <property type="match status" value="1"/>
</dbReference>
<keyword evidence="20" id="KW-1185">Reference proteome</keyword>
<dbReference type="InterPro" id="IPR023296">
    <property type="entry name" value="Glyco_hydro_beta-prop_sf"/>
</dbReference>
<dbReference type="GO" id="GO:0000712">
    <property type="term" value="P:resolution of meiotic recombination intermediates"/>
    <property type="evidence" value="ECO:0007669"/>
    <property type="project" value="TreeGrafter"/>
</dbReference>
<name>A0AAD5LPH3_PYTIN</name>
<dbReference type="PANTHER" id="PTHR10169">
    <property type="entry name" value="DNA TOPOISOMERASE/GYRASE"/>
    <property type="match status" value="1"/>
</dbReference>
<dbReference type="SUPFAM" id="SSF55874">
    <property type="entry name" value="ATPase domain of HSP90 chaperone/DNA topoisomerase II/histidine kinase"/>
    <property type="match status" value="1"/>
</dbReference>
<dbReference type="InterPro" id="IPR013757">
    <property type="entry name" value="Topo_IIA_A_a_sf"/>
</dbReference>
<feature type="coiled-coil region" evidence="15">
    <location>
        <begin position="2544"/>
        <end position="2604"/>
    </location>
</feature>
<dbReference type="InterPro" id="IPR018247">
    <property type="entry name" value="EF_Hand_1_Ca_BS"/>
</dbReference>
<feature type="compositionally biased region" description="Acidic residues" evidence="16">
    <location>
        <begin position="1932"/>
        <end position="1952"/>
    </location>
</feature>
<feature type="repeat" description="ANK" evidence="13">
    <location>
        <begin position="2821"/>
        <end position="2866"/>
    </location>
</feature>
<dbReference type="InterPro" id="IPR002048">
    <property type="entry name" value="EF_hand_dom"/>
</dbReference>
<feature type="region of interest" description="Disordered" evidence="16">
    <location>
        <begin position="1878"/>
        <end position="1956"/>
    </location>
</feature>
<feature type="repeat" description="ANK" evidence="13">
    <location>
        <begin position="2662"/>
        <end position="2694"/>
    </location>
</feature>
<evidence type="ECO:0000256" key="2">
    <source>
        <dbReference type="ARBA" id="ARBA00001946"/>
    </source>
</evidence>
<dbReference type="Gene3D" id="3.30.1360.40">
    <property type="match status" value="1"/>
</dbReference>
<evidence type="ECO:0000256" key="13">
    <source>
        <dbReference type="PROSITE-ProRule" id="PRU00023"/>
    </source>
</evidence>
<dbReference type="InterPro" id="IPR036770">
    <property type="entry name" value="Ankyrin_rpt-contain_sf"/>
</dbReference>
<dbReference type="Pfam" id="PF13202">
    <property type="entry name" value="EF-hand_5"/>
    <property type="match status" value="3"/>
</dbReference>
<feature type="repeat" description="ANK" evidence="13">
    <location>
        <begin position="3304"/>
        <end position="3330"/>
    </location>
</feature>
<keyword evidence="8" id="KW-0067">ATP-binding</keyword>
<evidence type="ECO:0000256" key="3">
    <source>
        <dbReference type="ARBA" id="ARBA00011080"/>
    </source>
</evidence>
<keyword evidence="12" id="KW-0413">Isomerase</keyword>
<evidence type="ECO:0000256" key="1">
    <source>
        <dbReference type="ARBA" id="ARBA00000185"/>
    </source>
</evidence>
<feature type="repeat" description="ANK" evidence="13">
    <location>
        <begin position="2868"/>
        <end position="2892"/>
    </location>
</feature>
<dbReference type="PRINTS" id="PR01158">
    <property type="entry name" value="TOPISMRASEII"/>
</dbReference>
<dbReference type="GO" id="GO:0005634">
    <property type="term" value="C:nucleus"/>
    <property type="evidence" value="ECO:0007669"/>
    <property type="project" value="TreeGrafter"/>
</dbReference>
<dbReference type="Gene3D" id="1.10.238.10">
    <property type="entry name" value="EF-hand"/>
    <property type="match status" value="2"/>
</dbReference>
<evidence type="ECO:0000313" key="20">
    <source>
        <dbReference type="Proteomes" id="UP001209570"/>
    </source>
</evidence>
<comment type="cofactor">
    <cofactor evidence="2">
        <name>Mg(2+)</name>
        <dbReference type="ChEBI" id="CHEBI:18420"/>
    </cofactor>
</comment>
<dbReference type="Pfam" id="PF02518">
    <property type="entry name" value="HATPase_c"/>
    <property type="match status" value="1"/>
</dbReference>
<dbReference type="SUPFAM" id="SSF56719">
    <property type="entry name" value="Type II DNA topoisomerase"/>
    <property type="match status" value="1"/>
</dbReference>
<dbReference type="GO" id="GO:0006265">
    <property type="term" value="P:DNA topological change"/>
    <property type="evidence" value="ECO:0007669"/>
    <property type="project" value="InterPro"/>
</dbReference>
<evidence type="ECO:0000256" key="8">
    <source>
        <dbReference type="ARBA" id="ARBA00022840"/>
    </source>
</evidence>
<accession>A0AAD5LPH3</accession>
<dbReference type="SUPFAM" id="SSF75005">
    <property type="entry name" value="Arabinanase/levansucrase/invertase"/>
    <property type="match status" value="1"/>
</dbReference>
<feature type="repeat" description="ANK" evidence="13">
    <location>
        <begin position="3204"/>
        <end position="3228"/>
    </location>
</feature>
<dbReference type="PROSITE" id="PS50222">
    <property type="entry name" value="EF_HAND_2"/>
    <property type="match status" value="3"/>
</dbReference>
<feature type="repeat" description="ANK" evidence="13">
    <location>
        <begin position="2787"/>
        <end position="2820"/>
    </location>
</feature>
<dbReference type="PRINTS" id="PR00418">
    <property type="entry name" value="TPI2FAMILY"/>
</dbReference>
<evidence type="ECO:0000256" key="6">
    <source>
        <dbReference type="ARBA" id="ARBA00022741"/>
    </source>
</evidence>
<feature type="repeat" description="ANK" evidence="13">
    <location>
        <begin position="3238"/>
        <end position="3270"/>
    </location>
</feature>
<feature type="region of interest" description="Disordered" evidence="16">
    <location>
        <begin position="938"/>
        <end position="957"/>
    </location>
</feature>
<proteinExistence type="inferred from homology"/>
<dbReference type="InterPro" id="IPR013758">
    <property type="entry name" value="Topo_IIA_A/C_ab"/>
</dbReference>
<dbReference type="SMART" id="SM00054">
    <property type="entry name" value="EFh"/>
    <property type="match status" value="4"/>
</dbReference>
<dbReference type="Pfam" id="PF00521">
    <property type="entry name" value="DNA_topoisoIV"/>
    <property type="match status" value="1"/>
</dbReference>
<dbReference type="Gene3D" id="1.10.268.10">
    <property type="entry name" value="Topoisomerase, domain 3"/>
    <property type="match status" value="1"/>
</dbReference>
<feature type="region of interest" description="Disordered" evidence="16">
    <location>
        <begin position="1255"/>
        <end position="1275"/>
    </location>
</feature>
<keyword evidence="13" id="KW-0040">ANK repeat</keyword>
<dbReference type="InterPro" id="IPR013759">
    <property type="entry name" value="Topo_IIA_B_C"/>
</dbReference>
<dbReference type="SMART" id="SM00434">
    <property type="entry name" value="TOP4c"/>
    <property type="match status" value="1"/>
</dbReference>
<dbReference type="EC" id="5.6.2.2" evidence="4"/>
<dbReference type="InterPro" id="IPR031660">
    <property type="entry name" value="TOPRIM_C"/>
</dbReference>
<dbReference type="InterPro" id="IPR002205">
    <property type="entry name" value="Topo_IIA_dom_A"/>
</dbReference>
<dbReference type="InterPro" id="IPR002110">
    <property type="entry name" value="Ankyrin_rpt"/>
</dbReference>
<feature type="region of interest" description="Disordered" evidence="16">
    <location>
        <begin position="2508"/>
        <end position="2536"/>
    </location>
</feature>
<keyword evidence="15" id="KW-0175">Coiled coil</keyword>
<feature type="domain" description="EF-hand" evidence="17">
    <location>
        <begin position="1454"/>
        <end position="1481"/>
    </location>
</feature>
<dbReference type="Gene3D" id="3.90.199.10">
    <property type="entry name" value="Topoisomerase II, domain 5"/>
    <property type="match status" value="1"/>
</dbReference>
<evidence type="ECO:0000256" key="10">
    <source>
        <dbReference type="ARBA" id="ARBA00023029"/>
    </source>
</evidence>
<evidence type="ECO:0000259" key="18">
    <source>
        <dbReference type="PROSITE" id="PS52040"/>
    </source>
</evidence>
<evidence type="ECO:0000256" key="11">
    <source>
        <dbReference type="ARBA" id="ARBA00023125"/>
    </source>
</evidence>
<evidence type="ECO:0000256" key="4">
    <source>
        <dbReference type="ARBA" id="ARBA00012895"/>
    </source>
</evidence>
<dbReference type="Proteomes" id="UP001209570">
    <property type="component" value="Unassembled WGS sequence"/>
</dbReference>
<keyword evidence="5" id="KW-0479">Metal-binding</keyword>
<dbReference type="InterPro" id="IPR003594">
    <property type="entry name" value="HATPase_dom"/>
</dbReference>
<dbReference type="Gene3D" id="2.115.10.20">
    <property type="entry name" value="Glycosyl hydrolase domain, family 43"/>
    <property type="match status" value="1"/>
</dbReference>
<dbReference type="EMBL" id="JAKCXM010000013">
    <property type="protein sequence ID" value="KAJ0408235.1"/>
    <property type="molecule type" value="Genomic_DNA"/>
</dbReference>
<keyword evidence="9" id="KW-0460">Magnesium</keyword>
<evidence type="ECO:0000256" key="9">
    <source>
        <dbReference type="ARBA" id="ARBA00022842"/>
    </source>
</evidence>
<dbReference type="PANTHER" id="PTHR10169:SF38">
    <property type="entry name" value="DNA TOPOISOMERASE 2"/>
    <property type="match status" value="1"/>
</dbReference>
<organism evidence="19 20">
    <name type="scientific">Pythium insidiosum</name>
    <name type="common">Pythiosis disease agent</name>
    <dbReference type="NCBI Taxonomy" id="114742"/>
    <lineage>
        <taxon>Eukaryota</taxon>
        <taxon>Sar</taxon>
        <taxon>Stramenopiles</taxon>
        <taxon>Oomycota</taxon>
        <taxon>Peronosporomycetes</taxon>
        <taxon>Pythiales</taxon>
        <taxon>Pythiaceae</taxon>
        <taxon>Pythium</taxon>
    </lineage>
</organism>
<evidence type="ECO:0000256" key="16">
    <source>
        <dbReference type="SAM" id="MobiDB-lite"/>
    </source>
</evidence>
<evidence type="ECO:0000256" key="5">
    <source>
        <dbReference type="ARBA" id="ARBA00022723"/>
    </source>
</evidence>
<dbReference type="InterPro" id="IPR013760">
    <property type="entry name" value="Topo_IIA-like_dom_sf"/>
</dbReference>
<comment type="similarity">
    <text evidence="3">Belongs to the type II topoisomerase family.</text>
</comment>
<feature type="repeat" description="ANK" evidence="13">
    <location>
        <begin position="3155"/>
        <end position="3180"/>
    </location>
</feature>
<feature type="compositionally biased region" description="Polar residues" evidence="16">
    <location>
        <begin position="945"/>
        <end position="957"/>
    </location>
</feature>
<feature type="compositionally biased region" description="Basic residues" evidence="16">
    <location>
        <begin position="1919"/>
        <end position="1928"/>
    </location>
</feature>
<dbReference type="Gene3D" id="3.40.50.670">
    <property type="match status" value="1"/>
</dbReference>
<dbReference type="Gene3D" id="3.30.1490.30">
    <property type="match status" value="1"/>
</dbReference>
<feature type="compositionally biased region" description="Low complexity" evidence="16">
    <location>
        <begin position="1901"/>
        <end position="1918"/>
    </location>
</feature>
<feature type="compositionally biased region" description="Polar residues" evidence="16">
    <location>
        <begin position="2509"/>
        <end position="2519"/>
    </location>
</feature>
<dbReference type="PROSITE" id="PS52040">
    <property type="entry name" value="TOPO_IIA"/>
    <property type="match status" value="1"/>
</dbReference>
<feature type="region of interest" description="Disordered" evidence="16">
    <location>
        <begin position="1824"/>
        <end position="1862"/>
    </location>
</feature>
<dbReference type="PROSITE" id="PS50088">
    <property type="entry name" value="ANK_REPEAT"/>
    <property type="match status" value="11"/>
</dbReference>
<keyword evidence="7" id="KW-0106">Calcium</keyword>